<reference evidence="6 7" key="1">
    <citation type="submission" date="2020-08" db="EMBL/GenBank/DDBJ databases">
        <title>A Genomic Blueprint of the Chicken Gut Microbiome.</title>
        <authorList>
            <person name="Gilroy R."/>
            <person name="Ravi A."/>
            <person name="Getino M."/>
            <person name="Pursley I."/>
            <person name="Horton D.L."/>
            <person name="Alikhan N.-F."/>
            <person name="Baker D."/>
            <person name="Gharbi K."/>
            <person name="Hall N."/>
            <person name="Watson M."/>
            <person name="Adriaenssens E.M."/>
            <person name="Foster-Nyarko E."/>
            <person name="Jarju S."/>
            <person name="Secka A."/>
            <person name="Antonio M."/>
            <person name="Oren A."/>
            <person name="Chaudhuri R."/>
            <person name="La Ragione R.M."/>
            <person name="Hildebrand F."/>
            <person name="Pallen M.J."/>
        </authorList>
    </citation>
    <scope>NUCLEOTIDE SEQUENCE [LARGE SCALE GENOMIC DNA]</scope>
    <source>
        <strain evidence="6 7">Sa1BUA8</strain>
    </source>
</reference>
<dbReference type="CDD" id="cd03255">
    <property type="entry name" value="ABC_MJ0796_LolCDE_FtsE"/>
    <property type="match status" value="1"/>
</dbReference>
<dbReference type="GO" id="GO:0005524">
    <property type="term" value="F:ATP binding"/>
    <property type="evidence" value="ECO:0007669"/>
    <property type="project" value="UniProtKB-KW"/>
</dbReference>
<proteinExistence type="predicted"/>
<dbReference type="PANTHER" id="PTHR24220:SF86">
    <property type="entry name" value="ABC TRANSPORTER ABCH.1"/>
    <property type="match status" value="1"/>
</dbReference>
<dbReference type="SUPFAM" id="SSF52540">
    <property type="entry name" value="P-loop containing nucleoside triphosphate hydrolases"/>
    <property type="match status" value="1"/>
</dbReference>
<evidence type="ECO:0000313" key="6">
    <source>
        <dbReference type="EMBL" id="MBE7701465.1"/>
    </source>
</evidence>
<dbReference type="EMBL" id="JACSPN010000020">
    <property type="protein sequence ID" value="MBE7701465.1"/>
    <property type="molecule type" value="Genomic_DNA"/>
</dbReference>
<dbReference type="FunFam" id="3.40.50.300:FF:000032">
    <property type="entry name" value="Export ABC transporter ATP-binding protein"/>
    <property type="match status" value="1"/>
</dbReference>
<dbReference type="PROSITE" id="PS00211">
    <property type="entry name" value="ABC_TRANSPORTER_1"/>
    <property type="match status" value="1"/>
</dbReference>
<dbReference type="AlphaFoldDB" id="A0A9D5UBH2"/>
<dbReference type="GO" id="GO:0016887">
    <property type="term" value="F:ATP hydrolysis activity"/>
    <property type="evidence" value="ECO:0007669"/>
    <property type="project" value="InterPro"/>
</dbReference>
<dbReference type="Gene3D" id="3.40.50.300">
    <property type="entry name" value="P-loop containing nucleotide triphosphate hydrolases"/>
    <property type="match status" value="1"/>
</dbReference>
<comment type="caution">
    <text evidence="6">The sequence shown here is derived from an EMBL/GenBank/DDBJ whole genome shotgun (WGS) entry which is preliminary data.</text>
</comment>
<feature type="compositionally biased region" description="Basic and acidic residues" evidence="4">
    <location>
        <begin position="1"/>
        <end position="11"/>
    </location>
</feature>
<dbReference type="InterPro" id="IPR015854">
    <property type="entry name" value="ABC_transpr_LolD-like"/>
</dbReference>
<dbReference type="GO" id="GO:0005886">
    <property type="term" value="C:plasma membrane"/>
    <property type="evidence" value="ECO:0007669"/>
    <property type="project" value="TreeGrafter"/>
</dbReference>
<dbReference type="PROSITE" id="PS50893">
    <property type="entry name" value="ABC_TRANSPORTER_2"/>
    <property type="match status" value="1"/>
</dbReference>
<dbReference type="InterPro" id="IPR027417">
    <property type="entry name" value="P-loop_NTPase"/>
</dbReference>
<dbReference type="InterPro" id="IPR017911">
    <property type="entry name" value="MacB-like_ATP-bd"/>
</dbReference>
<accession>A0A9D5UBH2</accession>
<name>A0A9D5UBH2_9CELL</name>
<keyword evidence="2" id="KW-0547">Nucleotide-binding</keyword>
<keyword evidence="7" id="KW-1185">Reference proteome</keyword>
<feature type="domain" description="ABC transporter" evidence="5">
    <location>
        <begin position="32"/>
        <end position="267"/>
    </location>
</feature>
<evidence type="ECO:0000313" key="7">
    <source>
        <dbReference type="Proteomes" id="UP000822993"/>
    </source>
</evidence>
<evidence type="ECO:0000256" key="3">
    <source>
        <dbReference type="ARBA" id="ARBA00022840"/>
    </source>
</evidence>
<dbReference type="PANTHER" id="PTHR24220">
    <property type="entry name" value="IMPORT ATP-BINDING PROTEIN"/>
    <property type="match status" value="1"/>
</dbReference>
<dbReference type="Pfam" id="PF00005">
    <property type="entry name" value="ABC_tran"/>
    <property type="match status" value="1"/>
</dbReference>
<dbReference type="InterPro" id="IPR017871">
    <property type="entry name" value="ABC_transporter-like_CS"/>
</dbReference>
<evidence type="ECO:0000256" key="2">
    <source>
        <dbReference type="ARBA" id="ARBA00022741"/>
    </source>
</evidence>
<protein>
    <submittedName>
        <fullName evidence="6">ABC transporter ATP-binding protein</fullName>
    </submittedName>
</protein>
<sequence length="286" mass="29189">MERAAVAHPDPRGTPGTGTPGTAPGDGGGPVVTLHEVSRVFPGGVAALRDVHLDVHRGELLAIVGPSGSGKSTMLNVIGTLDRPTSGRVLVDDFLVDDLDDRELSALRASRIGFVFQQFHLAAGVPALDNVADGLLYRGVGRRERRRRAAEALDRVGLGHRLTHRPHELSGGEKQRVAIARAVVGDPPLLLADEPTGALDTAAGAGVMDVLRDLHTVGTTVVIITHDRELAASLPRQVAMRDGEIVADGTLAPGGAGTVLAGAGGAGGAGGALGAPSTTTDEEASC</sequence>
<keyword evidence="3 6" id="KW-0067">ATP-binding</keyword>
<dbReference type="SMART" id="SM00382">
    <property type="entry name" value="AAA"/>
    <property type="match status" value="1"/>
</dbReference>
<organism evidence="6 7">
    <name type="scientific">Oerskovia douganii</name>
    <dbReference type="NCBI Taxonomy" id="2762210"/>
    <lineage>
        <taxon>Bacteria</taxon>
        <taxon>Bacillati</taxon>
        <taxon>Actinomycetota</taxon>
        <taxon>Actinomycetes</taxon>
        <taxon>Micrococcales</taxon>
        <taxon>Cellulomonadaceae</taxon>
        <taxon>Oerskovia</taxon>
    </lineage>
</organism>
<dbReference type="InterPro" id="IPR003439">
    <property type="entry name" value="ABC_transporter-like_ATP-bd"/>
</dbReference>
<evidence type="ECO:0000256" key="4">
    <source>
        <dbReference type="SAM" id="MobiDB-lite"/>
    </source>
</evidence>
<dbReference type="InterPro" id="IPR003593">
    <property type="entry name" value="AAA+_ATPase"/>
</dbReference>
<gene>
    <name evidence="6" type="ORF">H9623_14325</name>
</gene>
<evidence type="ECO:0000256" key="1">
    <source>
        <dbReference type="ARBA" id="ARBA00022448"/>
    </source>
</evidence>
<feature type="compositionally biased region" description="Gly residues" evidence="4">
    <location>
        <begin position="15"/>
        <end position="29"/>
    </location>
</feature>
<dbReference type="Proteomes" id="UP000822993">
    <property type="component" value="Unassembled WGS sequence"/>
</dbReference>
<dbReference type="GO" id="GO:0022857">
    <property type="term" value="F:transmembrane transporter activity"/>
    <property type="evidence" value="ECO:0007669"/>
    <property type="project" value="TreeGrafter"/>
</dbReference>
<evidence type="ECO:0000259" key="5">
    <source>
        <dbReference type="PROSITE" id="PS50893"/>
    </source>
</evidence>
<dbReference type="GO" id="GO:0098796">
    <property type="term" value="C:membrane protein complex"/>
    <property type="evidence" value="ECO:0007669"/>
    <property type="project" value="UniProtKB-ARBA"/>
</dbReference>
<feature type="region of interest" description="Disordered" evidence="4">
    <location>
        <begin position="1"/>
        <end position="29"/>
    </location>
</feature>
<keyword evidence="1" id="KW-0813">Transport</keyword>